<keyword evidence="6" id="KW-1185">Reference proteome</keyword>
<evidence type="ECO:0000259" key="4">
    <source>
        <dbReference type="Pfam" id="PF07804"/>
    </source>
</evidence>
<dbReference type="Proteomes" id="UP000483379">
    <property type="component" value="Unassembled WGS sequence"/>
</dbReference>
<evidence type="ECO:0000256" key="2">
    <source>
        <dbReference type="ARBA" id="ARBA00022679"/>
    </source>
</evidence>
<evidence type="ECO:0000256" key="1">
    <source>
        <dbReference type="ARBA" id="ARBA00010164"/>
    </source>
</evidence>
<keyword evidence="3" id="KW-0418">Kinase</keyword>
<reference evidence="5 6" key="1">
    <citation type="submission" date="2020-02" db="EMBL/GenBank/DDBJ databases">
        <title>Genome sequences of Thiorhodococcus mannitoliphagus and Thiorhodococcus minor, purple sulfur photosynthetic bacteria in the gammaproteobacterial family, Chromatiaceae.</title>
        <authorList>
            <person name="Aviles F.A."/>
            <person name="Meyer T.E."/>
            <person name="Kyndt J.A."/>
        </authorList>
    </citation>
    <scope>NUCLEOTIDE SEQUENCE [LARGE SCALE GENOMIC DNA]</scope>
    <source>
        <strain evidence="5 6">DSM 11518</strain>
    </source>
</reference>
<dbReference type="EMBL" id="JAAIJQ010000106">
    <property type="protein sequence ID" value="NEV64723.1"/>
    <property type="molecule type" value="Genomic_DNA"/>
</dbReference>
<protein>
    <submittedName>
        <fullName evidence="5">HipA domain-containing protein</fullName>
    </submittedName>
</protein>
<dbReference type="PANTHER" id="PTHR37419:SF8">
    <property type="entry name" value="TOXIN YJJJ"/>
    <property type="match status" value="1"/>
</dbReference>
<gene>
    <name evidence="5" type="ORF">G3446_23110</name>
</gene>
<dbReference type="InterPro" id="IPR012893">
    <property type="entry name" value="HipA-like_C"/>
</dbReference>
<organism evidence="5 6">
    <name type="scientific">Thiorhodococcus minor</name>
    <dbReference type="NCBI Taxonomy" id="57489"/>
    <lineage>
        <taxon>Bacteria</taxon>
        <taxon>Pseudomonadati</taxon>
        <taxon>Pseudomonadota</taxon>
        <taxon>Gammaproteobacteria</taxon>
        <taxon>Chromatiales</taxon>
        <taxon>Chromatiaceae</taxon>
        <taxon>Thiorhodococcus</taxon>
    </lineage>
</organism>
<dbReference type="PANTHER" id="PTHR37419">
    <property type="entry name" value="SERINE/THREONINE-PROTEIN KINASE TOXIN HIPA"/>
    <property type="match status" value="1"/>
</dbReference>
<accession>A0A6M0K730</accession>
<dbReference type="Pfam" id="PF07804">
    <property type="entry name" value="HipA_C"/>
    <property type="match status" value="1"/>
</dbReference>
<comment type="caution">
    <text evidence="5">The sequence shown here is derived from an EMBL/GenBank/DDBJ whole genome shotgun (WGS) entry which is preliminary data.</text>
</comment>
<dbReference type="InterPro" id="IPR052028">
    <property type="entry name" value="HipA_Ser/Thr_kinase"/>
</dbReference>
<dbReference type="AlphaFoldDB" id="A0A6M0K730"/>
<evidence type="ECO:0000256" key="3">
    <source>
        <dbReference type="ARBA" id="ARBA00022777"/>
    </source>
</evidence>
<keyword evidence="2" id="KW-0808">Transferase</keyword>
<dbReference type="GO" id="GO:0005829">
    <property type="term" value="C:cytosol"/>
    <property type="evidence" value="ECO:0007669"/>
    <property type="project" value="TreeGrafter"/>
</dbReference>
<comment type="similarity">
    <text evidence="1">Belongs to the HipA Ser/Thr kinase family.</text>
</comment>
<dbReference type="GO" id="GO:0004674">
    <property type="term" value="F:protein serine/threonine kinase activity"/>
    <property type="evidence" value="ECO:0007669"/>
    <property type="project" value="TreeGrafter"/>
</dbReference>
<evidence type="ECO:0000313" key="5">
    <source>
        <dbReference type="EMBL" id="NEV64723.1"/>
    </source>
</evidence>
<evidence type="ECO:0000313" key="6">
    <source>
        <dbReference type="Proteomes" id="UP000483379"/>
    </source>
</evidence>
<name>A0A6M0K730_9GAMM</name>
<proteinExistence type="inferred from homology"/>
<sequence>MISKPDAQECYVYITLPGRTEFVTAGRFALETDRTGTPVGRFVYGRSYLARPDAVPIDPVELKLGTGTQRTTALGGVFGALRDAGPDYWGRRVIEKHVGKPLLGELDYLLNAPDDRAGALGFGLNQTPPPPQRHFNQTLTLEKLQRIADAIIADEDVAPSASADQVEDLMLVGTSMGGARPKAVVEDAQGLWLAKLNRPDDPWNHARAEQAMLVLARACGIHSAESRIMTVGDRDVLLVKRFDREKTEDGYRRARMVSGLTLLRTEDTHRHRDRWSYVLMAEELRRVSGRPQEDAIELFRRMCFNALISNTDDHPRNHAIIAKDQEWRLSPAYDLTPSTPISTERRDLAMQCGDLGRYAHAGNLLSQSARFYLGPDEAAALIADMEDRIRSRWYETARREGLSERDCEKISRAFVYPGFRLPRGDAG</sequence>
<feature type="domain" description="HipA-like C-terminal" evidence="4">
    <location>
        <begin position="174"/>
        <end position="393"/>
    </location>
</feature>
<dbReference type="Gene3D" id="1.10.1070.20">
    <property type="match status" value="1"/>
</dbReference>